<dbReference type="Proteomes" id="UP000194873">
    <property type="component" value="Unassembled WGS sequence"/>
</dbReference>
<dbReference type="Pfam" id="PF13568">
    <property type="entry name" value="OMP_b-brl_2"/>
    <property type="match status" value="1"/>
</dbReference>
<name>A0A243WDS5_9BACT</name>
<comment type="caution">
    <text evidence="3">The sequence shown here is derived from an EMBL/GenBank/DDBJ whole genome shotgun (WGS) entry which is preliminary data.</text>
</comment>
<dbReference type="InterPro" id="IPR011250">
    <property type="entry name" value="OMP/PagP_B-barrel"/>
</dbReference>
<reference evidence="3 4" key="1">
    <citation type="submission" date="2017-01" db="EMBL/GenBank/DDBJ databases">
        <title>A new Hymenobacter.</title>
        <authorList>
            <person name="Liang Y."/>
            <person name="Feng F."/>
        </authorList>
    </citation>
    <scope>NUCLEOTIDE SEQUENCE [LARGE SCALE GENOMIC DNA]</scope>
    <source>
        <strain evidence="3">MIMBbqt21</strain>
    </source>
</reference>
<dbReference type="SUPFAM" id="SSF56925">
    <property type="entry name" value="OMPA-like"/>
    <property type="match status" value="1"/>
</dbReference>
<protein>
    <recommendedName>
        <fullName evidence="2">Outer membrane protein beta-barrel domain-containing protein</fullName>
    </recommendedName>
</protein>
<gene>
    <name evidence="3" type="ORF">BXP70_12575</name>
</gene>
<evidence type="ECO:0000313" key="3">
    <source>
        <dbReference type="EMBL" id="OUJ73806.1"/>
    </source>
</evidence>
<proteinExistence type="predicted"/>
<sequence>MLGLALASGFFPQAATASGFTQGQSVREEPPTEKKAVRFGAKLGVNFANMNFNQGFPKPVTPIETTWKTGAVAGFFLQIPLLPKLSLQQEYLFSQLGAARTSTATTYRLRYLSLPLLLQYKVLPKLAFVAGPQFDLLLQATARTNGATTTITHDTEERSIGATAGLSFYITDHISLDARYLQGLNHIGIGQRSDVLEFKHQMVQVAAAVRF</sequence>
<feature type="signal peptide" evidence="1">
    <location>
        <begin position="1"/>
        <end position="17"/>
    </location>
</feature>
<feature type="domain" description="Outer membrane protein beta-barrel" evidence="2">
    <location>
        <begin position="27"/>
        <end position="187"/>
    </location>
</feature>
<organism evidence="3 4">
    <name type="scientific">Hymenobacter crusticola</name>
    <dbReference type="NCBI Taxonomy" id="1770526"/>
    <lineage>
        <taxon>Bacteria</taxon>
        <taxon>Pseudomonadati</taxon>
        <taxon>Bacteroidota</taxon>
        <taxon>Cytophagia</taxon>
        <taxon>Cytophagales</taxon>
        <taxon>Hymenobacteraceae</taxon>
        <taxon>Hymenobacter</taxon>
    </lineage>
</organism>
<keyword evidence="4" id="KW-1185">Reference proteome</keyword>
<evidence type="ECO:0000256" key="1">
    <source>
        <dbReference type="SAM" id="SignalP"/>
    </source>
</evidence>
<dbReference type="InterPro" id="IPR025665">
    <property type="entry name" value="Beta-barrel_OMP_2"/>
</dbReference>
<evidence type="ECO:0000313" key="4">
    <source>
        <dbReference type="Proteomes" id="UP000194873"/>
    </source>
</evidence>
<evidence type="ECO:0000259" key="2">
    <source>
        <dbReference type="Pfam" id="PF13568"/>
    </source>
</evidence>
<keyword evidence="1" id="KW-0732">Signal</keyword>
<accession>A0A243WDS5</accession>
<dbReference type="AlphaFoldDB" id="A0A243WDS5"/>
<dbReference type="EMBL" id="MTSE01000005">
    <property type="protein sequence ID" value="OUJ73806.1"/>
    <property type="molecule type" value="Genomic_DNA"/>
</dbReference>
<feature type="chain" id="PRO_5012783364" description="Outer membrane protein beta-barrel domain-containing protein" evidence="1">
    <location>
        <begin position="18"/>
        <end position="211"/>
    </location>
</feature>